<dbReference type="NCBIfam" id="NF008106">
    <property type="entry name" value="PRK10852.1"/>
    <property type="match status" value="1"/>
</dbReference>
<dbReference type="InterPro" id="IPR005669">
    <property type="entry name" value="Thiosulph/SO4-bd"/>
</dbReference>
<sequence length="335" mass="37925">MKFSAWLSVILFSISLIDINSAWAERAILNISYDPTRELYQQFNRAFTHHWQEKTGEKITIRQSHGGSGKQARTIIDGIPADVATLALAYDIDAIHEHSRLIPADWQQHLPNNSSPYTSTIVLLVRAGNPKKIQDWDDLIKPDIAVMTANPKTSGGARWNYLAAWGFAIKQYGGDESKAREFLTRLYKNTPVLDSGARGSAINFIQRGIGDVLISWENEAFLALQEYGHDQFEIVLPSVSILTEPPVTTIDKNIDKHGTRDIAQAYLEYLYSKQGQEIIARAFYRPSHSEIAKKYAHQFPAINLFTVNEVAGNWQRAQRIHFSDGGIFDQIYIYQ</sequence>
<dbReference type="CDD" id="cd01005">
    <property type="entry name" value="PBP2_CysP"/>
    <property type="match status" value="1"/>
</dbReference>
<evidence type="ECO:0000256" key="5">
    <source>
        <dbReference type="ARBA" id="ARBA00022764"/>
    </source>
</evidence>
<comment type="similarity">
    <text evidence="2">Belongs to the prokaryotic sulfate-binding protein family.</text>
</comment>
<evidence type="ECO:0000256" key="4">
    <source>
        <dbReference type="ARBA" id="ARBA00022729"/>
    </source>
</evidence>
<dbReference type="SUPFAM" id="SSF53850">
    <property type="entry name" value="Periplasmic binding protein-like II"/>
    <property type="match status" value="1"/>
</dbReference>
<gene>
    <name evidence="6" type="ORF">Nstercoris_00210</name>
</gene>
<reference evidence="6 7" key="1">
    <citation type="submission" date="2019-06" db="EMBL/GenBank/DDBJ databases">
        <title>Nitrosomonas stercoris KYUHI-S whole genome shotgun sequence.</title>
        <authorList>
            <person name="Nakagawa T."/>
            <person name="Tsuchiya Y."/>
            <person name="Takahashi R."/>
        </authorList>
    </citation>
    <scope>NUCLEOTIDE SEQUENCE [LARGE SCALE GENOMIC DNA]</scope>
    <source>
        <strain evidence="6 7">KYUHI-S</strain>
    </source>
</reference>
<evidence type="ECO:0000313" key="6">
    <source>
        <dbReference type="EMBL" id="BBL33982.1"/>
    </source>
</evidence>
<dbReference type="NCBIfam" id="NF008022">
    <property type="entry name" value="PRK10752.1"/>
    <property type="match status" value="1"/>
</dbReference>
<dbReference type="EMBL" id="AP019755">
    <property type="protein sequence ID" value="BBL33982.1"/>
    <property type="molecule type" value="Genomic_DNA"/>
</dbReference>
<accession>A0A4Y1YIS2</accession>
<evidence type="ECO:0000256" key="3">
    <source>
        <dbReference type="ARBA" id="ARBA00022448"/>
    </source>
</evidence>
<protein>
    <submittedName>
        <fullName evidence="6">Sulfate-binding protein (Precursor)</fullName>
    </submittedName>
</protein>
<dbReference type="GO" id="GO:0042597">
    <property type="term" value="C:periplasmic space"/>
    <property type="evidence" value="ECO:0007669"/>
    <property type="project" value="UniProtKB-SubCell"/>
</dbReference>
<dbReference type="GO" id="GO:0140104">
    <property type="term" value="F:molecular carrier activity"/>
    <property type="evidence" value="ECO:0007669"/>
    <property type="project" value="InterPro"/>
</dbReference>
<proteinExistence type="inferred from homology"/>
<dbReference type="InterPro" id="IPR034408">
    <property type="entry name" value="Sulphate/thiosulphate_BS"/>
</dbReference>
<dbReference type="AlphaFoldDB" id="A0A4Y1YIS2"/>
<dbReference type="Proteomes" id="UP000316473">
    <property type="component" value="Chromosome"/>
</dbReference>
<evidence type="ECO:0000256" key="2">
    <source>
        <dbReference type="ARBA" id="ARBA00006099"/>
    </source>
</evidence>
<evidence type="ECO:0000313" key="7">
    <source>
        <dbReference type="Proteomes" id="UP000316473"/>
    </source>
</evidence>
<name>A0A4Y1YIS2_9PROT</name>
<keyword evidence="4" id="KW-0732">Signal</keyword>
<dbReference type="NCBIfam" id="TIGR00971">
    <property type="entry name" value="3a0106s03"/>
    <property type="match status" value="1"/>
</dbReference>
<organism evidence="6 7">
    <name type="scientific">Nitrosomonas stercoris</name>
    <dbReference type="NCBI Taxonomy" id="1444684"/>
    <lineage>
        <taxon>Bacteria</taxon>
        <taxon>Pseudomonadati</taxon>
        <taxon>Pseudomonadota</taxon>
        <taxon>Betaproteobacteria</taxon>
        <taxon>Nitrosomonadales</taxon>
        <taxon>Nitrosomonadaceae</taxon>
        <taxon>Nitrosomonas</taxon>
    </lineage>
</organism>
<evidence type="ECO:0000256" key="1">
    <source>
        <dbReference type="ARBA" id="ARBA00004418"/>
    </source>
</evidence>
<dbReference type="Gene3D" id="3.40.190.10">
    <property type="entry name" value="Periplasmic binding protein-like II"/>
    <property type="match status" value="2"/>
</dbReference>
<keyword evidence="7" id="KW-1185">Reference proteome</keyword>
<dbReference type="GO" id="GO:1901681">
    <property type="term" value="F:sulfur compound binding"/>
    <property type="evidence" value="ECO:0007669"/>
    <property type="project" value="InterPro"/>
</dbReference>
<dbReference type="PROSITE" id="PS00757">
    <property type="entry name" value="PROK_SULFATE_BIND_2"/>
    <property type="match status" value="1"/>
</dbReference>
<keyword evidence="3" id="KW-0813">Transport</keyword>
<dbReference type="GO" id="GO:1902358">
    <property type="term" value="P:sulfate transmembrane transport"/>
    <property type="evidence" value="ECO:0007669"/>
    <property type="project" value="InterPro"/>
</dbReference>
<keyword evidence="5" id="KW-0574">Periplasm</keyword>
<dbReference type="PANTHER" id="PTHR30368">
    <property type="entry name" value="SULFATE-BINDING PROTEIN"/>
    <property type="match status" value="1"/>
</dbReference>
<dbReference type="Pfam" id="PF13531">
    <property type="entry name" value="SBP_bac_11"/>
    <property type="match status" value="1"/>
</dbReference>
<dbReference type="PANTHER" id="PTHR30368:SF2">
    <property type="entry name" value="SULFATE-BINDING PROTEIN"/>
    <property type="match status" value="1"/>
</dbReference>
<dbReference type="KEGG" id="nst:Nstercoris_00210"/>
<comment type="subcellular location">
    <subcellularLocation>
        <location evidence="1">Periplasm</location>
    </subcellularLocation>
</comment>